<dbReference type="PANTHER" id="PTHR23501">
    <property type="entry name" value="MAJOR FACILITATOR SUPERFAMILY"/>
    <property type="match status" value="1"/>
</dbReference>
<dbReference type="GO" id="GO:0005886">
    <property type="term" value="C:plasma membrane"/>
    <property type="evidence" value="ECO:0007669"/>
    <property type="project" value="UniProtKB-SubCell"/>
</dbReference>
<evidence type="ECO:0000256" key="1">
    <source>
        <dbReference type="ARBA" id="ARBA00004651"/>
    </source>
</evidence>
<keyword evidence="4" id="KW-1003">Cell membrane</keyword>
<evidence type="ECO:0000313" key="10">
    <source>
        <dbReference type="EMBL" id="SFS03289.1"/>
    </source>
</evidence>
<keyword evidence="7 8" id="KW-0472">Membrane</keyword>
<dbReference type="AlphaFoldDB" id="A0A1I6LIM9"/>
<gene>
    <name evidence="10" type="ORF">SAMN05444714_0573</name>
</gene>
<evidence type="ECO:0000313" key="11">
    <source>
        <dbReference type="Proteomes" id="UP000198926"/>
    </source>
</evidence>
<dbReference type="EMBL" id="FOZM01000001">
    <property type="protein sequence ID" value="SFS03289.1"/>
    <property type="molecule type" value="Genomic_DNA"/>
</dbReference>
<dbReference type="InterPro" id="IPR004812">
    <property type="entry name" value="Efflux_drug-R_Bcr/CmlA"/>
</dbReference>
<keyword evidence="3 8" id="KW-0813">Transport</keyword>
<feature type="transmembrane region" description="Helical" evidence="8">
    <location>
        <begin position="160"/>
        <end position="183"/>
    </location>
</feature>
<dbReference type="GO" id="GO:0042910">
    <property type="term" value="F:xenobiotic transmembrane transporter activity"/>
    <property type="evidence" value="ECO:0007669"/>
    <property type="project" value="InterPro"/>
</dbReference>
<evidence type="ECO:0000256" key="5">
    <source>
        <dbReference type="ARBA" id="ARBA00022692"/>
    </source>
</evidence>
<dbReference type="CDD" id="cd17320">
    <property type="entry name" value="MFS_MdfA_MDR_like"/>
    <property type="match status" value="1"/>
</dbReference>
<dbReference type="Pfam" id="PF07690">
    <property type="entry name" value="MFS_1"/>
    <property type="match status" value="1"/>
</dbReference>
<feature type="domain" description="Major facilitator superfamily (MFS) profile" evidence="9">
    <location>
        <begin position="12"/>
        <end position="395"/>
    </location>
</feature>
<dbReference type="InterPro" id="IPR036259">
    <property type="entry name" value="MFS_trans_sf"/>
</dbReference>
<comment type="similarity">
    <text evidence="2 8">Belongs to the major facilitator superfamily. Bcr/CmlA family.</text>
</comment>
<evidence type="ECO:0000256" key="7">
    <source>
        <dbReference type="ARBA" id="ARBA00023136"/>
    </source>
</evidence>
<evidence type="ECO:0000256" key="6">
    <source>
        <dbReference type="ARBA" id="ARBA00022989"/>
    </source>
</evidence>
<feature type="transmembrane region" description="Helical" evidence="8">
    <location>
        <begin position="135"/>
        <end position="154"/>
    </location>
</feature>
<feature type="transmembrane region" description="Helical" evidence="8">
    <location>
        <begin position="212"/>
        <end position="234"/>
    </location>
</feature>
<name>A0A1I6LIM9_9RHOB</name>
<protein>
    <recommendedName>
        <fullName evidence="8">Bcr/CflA family efflux transporter</fullName>
    </recommendedName>
</protein>
<dbReference type="InterPro" id="IPR011701">
    <property type="entry name" value="MFS"/>
</dbReference>
<evidence type="ECO:0000259" key="9">
    <source>
        <dbReference type="PROSITE" id="PS50850"/>
    </source>
</evidence>
<keyword evidence="6 8" id="KW-1133">Transmembrane helix</keyword>
<feature type="transmembrane region" description="Helical" evidence="8">
    <location>
        <begin position="12"/>
        <end position="34"/>
    </location>
</feature>
<feature type="transmembrane region" description="Helical" evidence="8">
    <location>
        <begin position="77"/>
        <end position="97"/>
    </location>
</feature>
<feature type="transmembrane region" description="Helical" evidence="8">
    <location>
        <begin position="305"/>
        <end position="325"/>
    </location>
</feature>
<accession>A0A1I6LIM9</accession>
<dbReference type="SUPFAM" id="SSF103473">
    <property type="entry name" value="MFS general substrate transporter"/>
    <property type="match status" value="1"/>
</dbReference>
<reference evidence="10 11" key="1">
    <citation type="submission" date="2016-10" db="EMBL/GenBank/DDBJ databases">
        <authorList>
            <person name="de Groot N.N."/>
        </authorList>
    </citation>
    <scope>NUCLEOTIDE SEQUENCE [LARGE SCALE GENOMIC DNA]</scope>
    <source>
        <strain evidence="10 11">DSM 29433</strain>
    </source>
</reference>
<comment type="subcellular location">
    <subcellularLocation>
        <location evidence="8">Cell inner membrane</location>
        <topology evidence="8">Multi-pass membrane protein</topology>
    </subcellularLocation>
    <subcellularLocation>
        <location evidence="1">Cell membrane</location>
        <topology evidence="1">Multi-pass membrane protein</topology>
    </subcellularLocation>
</comment>
<dbReference type="PANTHER" id="PTHR23501:SF191">
    <property type="entry name" value="VACUOLAR BASIC AMINO ACID TRANSPORTER 4"/>
    <property type="match status" value="1"/>
</dbReference>
<evidence type="ECO:0000256" key="2">
    <source>
        <dbReference type="ARBA" id="ARBA00006236"/>
    </source>
</evidence>
<dbReference type="Gene3D" id="1.20.1720.10">
    <property type="entry name" value="Multidrug resistance protein D"/>
    <property type="match status" value="1"/>
</dbReference>
<evidence type="ECO:0000256" key="3">
    <source>
        <dbReference type="ARBA" id="ARBA00022448"/>
    </source>
</evidence>
<dbReference type="InterPro" id="IPR005829">
    <property type="entry name" value="Sugar_transporter_CS"/>
</dbReference>
<dbReference type="STRING" id="1123755.SAMN05444714_0573"/>
<sequence length="398" mass="41893">MVRFLDRTTPPHILTLVLITGLSALSMSIFLPSLTAMTDYFQTDYAIMQIALSGYLAATAILQVFIGPISDRYGRRVMVLGSIAIFVVATLGAMLATTIEVFLFFRILQAAVATSMALGRAIVRDIVPQDEAASMIGYVTMGMAIVPMVGPMIGGGLEQAFGWQATFLFLAMAGLATLSLVFVDLGETVQGEGTSFRDQFKTYPELLSSPRFWGYVLCSAFASGGFFALLGGTSFVADSIFGLSPLWSGIALGTPAIGYAFGNFLSGRFSVRYGINRMAIVGSLVLIFGMGSSLLLTLSGVSHPLAFFGFCVFLGTGNGIVLPNVMAGSISVRPHLAGTASGLGGAIMIGGGAALSQLAGAVLTVETGTLPLQIIMFATSILSLLSVLFVIWREKRLT</sequence>
<feature type="transmembrane region" description="Helical" evidence="8">
    <location>
        <begin position="103"/>
        <end position="123"/>
    </location>
</feature>
<evidence type="ECO:0000256" key="4">
    <source>
        <dbReference type="ARBA" id="ARBA00022475"/>
    </source>
</evidence>
<feature type="transmembrane region" description="Helical" evidence="8">
    <location>
        <begin position="370"/>
        <end position="392"/>
    </location>
</feature>
<evidence type="ECO:0000256" key="8">
    <source>
        <dbReference type="RuleBase" id="RU365088"/>
    </source>
</evidence>
<proteinExistence type="inferred from homology"/>
<feature type="transmembrane region" description="Helical" evidence="8">
    <location>
        <begin position="337"/>
        <end position="358"/>
    </location>
</feature>
<dbReference type="NCBIfam" id="TIGR00710">
    <property type="entry name" value="efflux_Bcr_CflA"/>
    <property type="match status" value="1"/>
</dbReference>
<feature type="transmembrane region" description="Helical" evidence="8">
    <location>
        <begin position="246"/>
        <end position="266"/>
    </location>
</feature>
<dbReference type="GO" id="GO:1990961">
    <property type="term" value="P:xenobiotic detoxification by transmembrane export across the plasma membrane"/>
    <property type="evidence" value="ECO:0007669"/>
    <property type="project" value="InterPro"/>
</dbReference>
<organism evidence="10 11">
    <name type="scientific">Yoonia litorea</name>
    <dbReference type="NCBI Taxonomy" id="1123755"/>
    <lineage>
        <taxon>Bacteria</taxon>
        <taxon>Pseudomonadati</taxon>
        <taxon>Pseudomonadota</taxon>
        <taxon>Alphaproteobacteria</taxon>
        <taxon>Rhodobacterales</taxon>
        <taxon>Paracoccaceae</taxon>
        <taxon>Yoonia</taxon>
    </lineage>
</organism>
<dbReference type="PROSITE" id="PS00216">
    <property type="entry name" value="SUGAR_TRANSPORT_1"/>
    <property type="match status" value="1"/>
</dbReference>
<feature type="transmembrane region" description="Helical" evidence="8">
    <location>
        <begin position="278"/>
        <end position="299"/>
    </location>
</feature>
<keyword evidence="5 8" id="KW-0812">Transmembrane</keyword>
<keyword evidence="11" id="KW-1185">Reference proteome</keyword>
<dbReference type="InterPro" id="IPR020846">
    <property type="entry name" value="MFS_dom"/>
</dbReference>
<dbReference type="Proteomes" id="UP000198926">
    <property type="component" value="Unassembled WGS sequence"/>
</dbReference>
<feature type="transmembrane region" description="Helical" evidence="8">
    <location>
        <begin position="46"/>
        <end position="65"/>
    </location>
</feature>
<keyword evidence="8" id="KW-0997">Cell inner membrane</keyword>
<dbReference type="PROSITE" id="PS50850">
    <property type="entry name" value="MFS"/>
    <property type="match status" value="1"/>
</dbReference>